<dbReference type="EMBL" id="CM043794">
    <property type="protein sequence ID" value="KAI4818653.1"/>
    <property type="molecule type" value="Genomic_DNA"/>
</dbReference>
<sequence length="981" mass="109895">METSLTVNPATAKPSPSSPSTLRPGPSSSSLSSTATTHTSDHTRPKITMPTPPTTPSSALSTASPRTSPGLSSRSSSHSSSLSTPPSSALHQPIKSPSQVGRSQLNAASPEYPPARSTAAATAPQPPPTPEPEEPEEEVSLEDWEERAKSGEAKAQTKMGRYFLALAEERDEELNNCTAVTWLVQAAKQGRKDAVNSLQQCLGSRKGITLENFEEVKKLCTETRFERGVRKAALLMYWKLNPERKKSVAVSEMLENVEHVHTEPGKPVSPGPLNSSAKKQRRVLETMVTSEARCQVGLDDFVEMTKKYAQGVAPPPVMAAVGGDDDDDDDDDVVVKNPDELPLHLKLLKFPLFALLEIKEHLIDWASRAGMQWLSALIPTHHVNALIFFFIISNLTIEFFIFLIPLLVFYLSFFSMVICTLRVFQNSKAWENFRALTDLLSHFEPGLDLEQAETNFGLSHLEPYLYFLLSVIFVVFSFPVADKSWIPCSELAAVALFFTFTAFLSLQASAQLFARRALLTEVLSGACSLTTFLPDSIPWFIKMFGMTFITVPLGDVVVLNLGVPCLLYGHLFYLLFRMAQMRGFKGTYLCLVPYMVCFTWCELSMVFLQNATAIGLIRTCVGYFLFLFALPILSLGLAAMLLIQLVQWFLALEVTKMVVTLTICFVPVVLRLWTRFSLNPIVVLRSLSRSSVVKLILVWLSAVVLFCWMYVYRSEGMKVYNSTLTWPEYSSLCGPMAWKDANMAQTQILCSHLEGHRVTWTGRFKYVRVTDIENGPQSVVNLLPVFVGNWMRCLYGDPYPLCEEVKNETAEPQPLPAPAPPAENPLCKLKKLAKHECHIKRFDRYKFEVTMGMPLERKTRNGTIIEDEDATKDIVLRASNEFKSMLIYLKTGSLVEFSTILEGRLGSKWPVFELKAINCMSCGDARLPSRRQYKIEHDWRRTAQNALQFGFDFFFNPFLTAKLEQHSETETEIETVAQEGG</sequence>
<proteinExistence type="predicted"/>
<gene>
    <name evidence="1" type="ORF">KUCAC02_003958</name>
</gene>
<reference evidence="1" key="1">
    <citation type="submission" date="2022-05" db="EMBL/GenBank/DDBJ databases">
        <title>Chromosome-level genome of Chaenocephalus aceratus.</title>
        <authorList>
            <person name="Park H."/>
        </authorList>
    </citation>
    <scope>NUCLEOTIDE SEQUENCE</scope>
    <source>
        <strain evidence="1">KU_202001</strain>
    </source>
</reference>
<accession>A0ACB9WY34</accession>
<protein>
    <submittedName>
        <fullName evidence="1">Uncharacterized protein</fullName>
    </submittedName>
</protein>
<comment type="caution">
    <text evidence="1">The sequence shown here is derived from an EMBL/GenBank/DDBJ whole genome shotgun (WGS) entry which is preliminary data.</text>
</comment>
<keyword evidence="2" id="KW-1185">Reference proteome</keyword>
<dbReference type="Proteomes" id="UP001057452">
    <property type="component" value="Chromosome 10"/>
</dbReference>
<evidence type="ECO:0000313" key="1">
    <source>
        <dbReference type="EMBL" id="KAI4818653.1"/>
    </source>
</evidence>
<name>A0ACB9WY34_CHAAC</name>
<organism evidence="1 2">
    <name type="scientific">Chaenocephalus aceratus</name>
    <name type="common">Blackfin icefish</name>
    <name type="synonym">Chaenichthys aceratus</name>
    <dbReference type="NCBI Taxonomy" id="36190"/>
    <lineage>
        <taxon>Eukaryota</taxon>
        <taxon>Metazoa</taxon>
        <taxon>Chordata</taxon>
        <taxon>Craniata</taxon>
        <taxon>Vertebrata</taxon>
        <taxon>Euteleostomi</taxon>
        <taxon>Actinopterygii</taxon>
        <taxon>Neopterygii</taxon>
        <taxon>Teleostei</taxon>
        <taxon>Neoteleostei</taxon>
        <taxon>Acanthomorphata</taxon>
        <taxon>Eupercaria</taxon>
        <taxon>Perciformes</taxon>
        <taxon>Notothenioidei</taxon>
        <taxon>Channichthyidae</taxon>
        <taxon>Chaenocephalus</taxon>
    </lineage>
</organism>
<evidence type="ECO:0000313" key="2">
    <source>
        <dbReference type="Proteomes" id="UP001057452"/>
    </source>
</evidence>